<sequence>MTPQEIFWLRLHLTAGLGRQRLIQLIHHYGSAEAALAVSPQHWAEHAQVKSKSLGTPPEAQDPTFQKAVTRLDQLNVRLTSLWDDDYPQALRHISDPPALLYLRGQWPEKRTLALVGSRRCSPAGQRWTEKLAHTLSQHNLTIVSGLARGIDSAAHRGALKGPGSTIAVLGCGIDLIYPKENRHLFEQIGEKGIIVSEYPPGTAPKPGNFPGRNRIISGLSEGVVIIEAALQSGSLITADFALEQGRDVFAVPGPPYDSQVAGCLKLIHDGATLVCQPQDILDHFGLTEHNIAVEENEPTVPPLSNSQDMVLRKLGKTPRHLDKLATESGLTPMEVSAIVLHLELLGLAQSLPGGHYIRAFPS</sequence>
<dbReference type="Proteomes" id="UP000005695">
    <property type="component" value="Unassembled WGS sequence"/>
</dbReference>
<feature type="domain" description="Smf/DprA SLOG" evidence="2">
    <location>
        <begin position="80"/>
        <end position="285"/>
    </location>
</feature>
<dbReference type="PANTHER" id="PTHR43022">
    <property type="entry name" value="PROTEIN SMF"/>
    <property type="match status" value="1"/>
</dbReference>
<dbReference type="Gene3D" id="3.40.50.450">
    <property type="match status" value="1"/>
</dbReference>
<dbReference type="AlphaFoldDB" id="Q1K219"/>
<dbReference type="EMBL" id="AAEW02000004">
    <property type="protein sequence ID" value="EAT16620.1"/>
    <property type="molecule type" value="Genomic_DNA"/>
</dbReference>
<dbReference type="Pfam" id="PF21102">
    <property type="entry name" value="DprA_N"/>
    <property type="match status" value="1"/>
</dbReference>
<dbReference type="RefSeq" id="WP_005998664.1">
    <property type="nucleotide sequence ID" value="NZ_AAEW02000004.1"/>
</dbReference>
<evidence type="ECO:0000256" key="1">
    <source>
        <dbReference type="ARBA" id="ARBA00006525"/>
    </source>
</evidence>
<proteinExistence type="inferred from homology"/>
<dbReference type="PANTHER" id="PTHR43022:SF1">
    <property type="entry name" value="PROTEIN SMF"/>
    <property type="match status" value="1"/>
</dbReference>
<comment type="caution">
    <text evidence="4">The sequence shown here is derived from an EMBL/GenBank/DDBJ whole genome shotgun (WGS) entry which is preliminary data.</text>
</comment>
<dbReference type="Pfam" id="PF17782">
    <property type="entry name" value="WHD_DprA"/>
    <property type="match status" value="1"/>
</dbReference>
<dbReference type="NCBIfam" id="TIGR00732">
    <property type="entry name" value="dprA"/>
    <property type="match status" value="1"/>
</dbReference>
<dbReference type="SUPFAM" id="SSF102405">
    <property type="entry name" value="MCP/YpsA-like"/>
    <property type="match status" value="1"/>
</dbReference>
<dbReference type="InterPro" id="IPR036388">
    <property type="entry name" value="WH-like_DNA-bd_sf"/>
</dbReference>
<gene>
    <name evidence="4" type="ORF">Dace_2715</name>
</gene>
<dbReference type="OrthoDB" id="9785707at2"/>
<comment type="similarity">
    <text evidence="1">Belongs to the DprA/Smf family.</text>
</comment>
<keyword evidence="5" id="KW-1185">Reference proteome</keyword>
<evidence type="ECO:0000259" key="3">
    <source>
        <dbReference type="Pfam" id="PF17782"/>
    </source>
</evidence>
<accession>Q1K219</accession>
<dbReference type="Pfam" id="PF02481">
    <property type="entry name" value="DNA_processg_A"/>
    <property type="match status" value="1"/>
</dbReference>
<feature type="domain" description="DprA winged helix" evidence="3">
    <location>
        <begin position="297"/>
        <end position="355"/>
    </location>
</feature>
<dbReference type="InterPro" id="IPR041614">
    <property type="entry name" value="DprA_WH"/>
</dbReference>
<evidence type="ECO:0000259" key="2">
    <source>
        <dbReference type="Pfam" id="PF02481"/>
    </source>
</evidence>
<reference evidence="4" key="2">
    <citation type="submission" date="2006-05" db="EMBL/GenBank/DDBJ databases">
        <title>Sequencing of the draft genome and assembly of Desulfuromonas acetoxidans DSM 684.</title>
        <authorList>
            <consortium name="US DOE Joint Genome Institute (JGI-PGF)"/>
            <person name="Copeland A."/>
            <person name="Lucas S."/>
            <person name="Lapidus A."/>
            <person name="Barry K."/>
            <person name="Detter J.C."/>
            <person name="Glavina del Rio T."/>
            <person name="Hammon N."/>
            <person name="Israni S."/>
            <person name="Dalin E."/>
            <person name="Tice H."/>
            <person name="Bruce D."/>
            <person name="Pitluck S."/>
            <person name="Richardson P."/>
        </authorList>
    </citation>
    <scope>NUCLEOTIDE SEQUENCE [LARGE SCALE GENOMIC DNA]</scope>
    <source>
        <strain evidence="4">DSM 684</strain>
    </source>
</reference>
<dbReference type="InterPro" id="IPR003488">
    <property type="entry name" value="DprA"/>
</dbReference>
<reference evidence="4" key="1">
    <citation type="submission" date="2006-05" db="EMBL/GenBank/DDBJ databases">
        <title>Annotation of the draft genome assembly of Desulfuromonas acetoxidans DSM 684.</title>
        <authorList>
            <consortium name="US DOE Joint Genome Institute (JGI-ORNL)"/>
            <person name="Larimer F."/>
            <person name="Land M."/>
            <person name="Hauser L."/>
        </authorList>
    </citation>
    <scope>NUCLEOTIDE SEQUENCE [LARGE SCALE GENOMIC DNA]</scope>
    <source>
        <strain evidence="4">DSM 684</strain>
    </source>
</reference>
<protein>
    <submittedName>
        <fullName evidence="4">DNA processing protein DprA, putative</fullName>
    </submittedName>
</protein>
<organism evidence="4 5">
    <name type="scientific">Desulfuromonas acetoxidans (strain DSM 684 / 11070)</name>
    <dbReference type="NCBI Taxonomy" id="281689"/>
    <lineage>
        <taxon>Bacteria</taxon>
        <taxon>Pseudomonadati</taxon>
        <taxon>Thermodesulfobacteriota</taxon>
        <taxon>Desulfuromonadia</taxon>
        <taxon>Desulfuromonadales</taxon>
        <taxon>Desulfuromonadaceae</taxon>
        <taxon>Desulfuromonas</taxon>
    </lineage>
</organism>
<evidence type="ECO:0000313" key="5">
    <source>
        <dbReference type="Proteomes" id="UP000005695"/>
    </source>
</evidence>
<dbReference type="GO" id="GO:0009294">
    <property type="term" value="P:DNA-mediated transformation"/>
    <property type="evidence" value="ECO:0007669"/>
    <property type="project" value="InterPro"/>
</dbReference>
<evidence type="ECO:0000313" key="4">
    <source>
        <dbReference type="EMBL" id="EAT16620.1"/>
    </source>
</evidence>
<dbReference type="Gene3D" id="1.10.10.10">
    <property type="entry name" value="Winged helix-like DNA-binding domain superfamily/Winged helix DNA-binding domain"/>
    <property type="match status" value="1"/>
</dbReference>
<dbReference type="InterPro" id="IPR057666">
    <property type="entry name" value="DrpA_SLOG"/>
</dbReference>
<name>Q1K219_DESA6</name>